<dbReference type="SUPFAM" id="SSF140478">
    <property type="entry name" value="LemA-like"/>
    <property type="match status" value="1"/>
</dbReference>
<sequence>MQRINFWGVFAILLIVSFYVVIAGDEDCDSCYSAPVMTAKFFVVGMLFVGAAFYYSRAWASADSLIYRIARQPISPAGYCTDGMPAQVYGAIKAGGGLLESPYMKAPCVFYHYIKEQFVKTKDSSHWEVIENKSDFIGFDVADKSGSIGISLRNIDSVLGGYKLPKIKGNRFIDYSNSEVDAIKLCFHAPVAEEKQGIIFRHRAECRVSEYALTEGQNVFVNGWVYSEDGRKLIAEHEETPLIISRKTKEAYLEDFAKGDNFFYTSNFIFLIGGAILFLLANYLFKIPFEYVIIIFLIVLFRIIYSIYNRIVALLQRCRNSESQIMIELKRRNDLVPMLENIAKAYAKYEKTLMELIANMRAGIRGEEFGQKFSSYLENEGKTKTLFGIIENYPKLRANEVFLDFAYRLKIIEDNIAYFRGFYNKTVLKYNTLIMQFPFIVIAKVFRCREKEFLKAIE</sequence>
<feature type="transmembrane region" description="Helical" evidence="6">
    <location>
        <begin position="36"/>
        <end position="55"/>
    </location>
</feature>
<keyword evidence="3 6" id="KW-0812">Transmembrane</keyword>
<dbReference type="Pfam" id="PF04011">
    <property type="entry name" value="LemA"/>
    <property type="match status" value="1"/>
</dbReference>
<reference evidence="7" key="2">
    <citation type="submission" date="2021-05" db="EMBL/GenBank/DDBJ databases">
        <title>Protein family content uncovers lineage relationships and bacterial pathway maintenance mechanisms in DPANN archaea.</title>
        <authorList>
            <person name="Castelle C.J."/>
            <person name="Meheust R."/>
            <person name="Jaffe A.L."/>
            <person name="Seitz K."/>
            <person name="Gong X."/>
            <person name="Baker B.J."/>
            <person name="Banfield J.F."/>
        </authorList>
    </citation>
    <scope>NUCLEOTIDE SEQUENCE</scope>
    <source>
        <strain evidence="7">RIFCSPHIGHO2_01_FULL_AR10_44_11</strain>
    </source>
</reference>
<dbReference type="GO" id="GO:0016020">
    <property type="term" value="C:membrane"/>
    <property type="evidence" value="ECO:0007669"/>
    <property type="project" value="UniProtKB-SubCell"/>
</dbReference>
<comment type="caution">
    <text evidence="7">The sequence shown here is derived from an EMBL/GenBank/DDBJ whole genome shotgun (WGS) entry which is preliminary data.</text>
</comment>
<evidence type="ECO:0000256" key="2">
    <source>
        <dbReference type="ARBA" id="ARBA00008854"/>
    </source>
</evidence>
<evidence type="ECO:0000256" key="6">
    <source>
        <dbReference type="SAM" id="Phobius"/>
    </source>
</evidence>
<accession>A0A8T4L0D8</accession>
<dbReference type="PANTHER" id="PTHR34478">
    <property type="entry name" value="PROTEIN LEMA"/>
    <property type="match status" value="1"/>
</dbReference>
<organism evidence="7 8">
    <name type="scientific">Candidatus Iainarchaeum sp</name>
    <dbReference type="NCBI Taxonomy" id="3101447"/>
    <lineage>
        <taxon>Archaea</taxon>
        <taxon>Candidatus Iainarchaeota</taxon>
        <taxon>Candidatus Iainarchaeia</taxon>
        <taxon>Candidatus Iainarchaeales</taxon>
        <taxon>Candidatus Iainarchaeaceae</taxon>
        <taxon>Candidatus Iainarchaeum</taxon>
    </lineage>
</organism>
<dbReference type="EMBL" id="JAGVWD010000022">
    <property type="protein sequence ID" value="MBS3057335.1"/>
    <property type="molecule type" value="Genomic_DNA"/>
</dbReference>
<dbReference type="Proteomes" id="UP000677687">
    <property type="component" value="Unassembled WGS sequence"/>
</dbReference>
<protein>
    <submittedName>
        <fullName evidence="7">LemA family protein</fullName>
    </submittedName>
</protein>
<evidence type="ECO:0000256" key="1">
    <source>
        <dbReference type="ARBA" id="ARBA00004167"/>
    </source>
</evidence>
<dbReference type="InterPro" id="IPR023353">
    <property type="entry name" value="LemA-like_dom_sf"/>
</dbReference>
<feature type="transmembrane region" description="Helical" evidence="6">
    <location>
        <begin position="7"/>
        <end position="24"/>
    </location>
</feature>
<name>A0A8T4L0D8_9ARCH</name>
<keyword evidence="4 6" id="KW-1133">Transmembrane helix</keyword>
<evidence type="ECO:0000256" key="4">
    <source>
        <dbReference type="ARBA" id="ARBA00022989"/>
    </source>
</evidence>
<dbReference type="PANTHER" id="PTHR34478:SF2">
    <property type="entry name" value="MEMBRANE PROTEIN"/>
    <property type="match status" value="1"/>
</dbReference>
<evidence type="ECO:0000313" key="8">
    <source>
        <dbReference type="Proteomes" id="UP000677687"/>
    </source>
</evidence>
<evidence type="ECO:0000313" key="7">
    <source>
        <dbReference type="EMBL" id="MBS3057335.1"/>
    </source>
</evidence>
<gene>
    <name evidence="7" type="ORF">J4415_01785</name>
</gene>
<comment type="similarity">
    <text evidence="2">Belongs to the LemA family.</text>
</comment>
<dbReference type="AlphaFoldDB" id="A0A8T4L0D8"/>
<comment type="subcellular location">
    <subcellularLocation>
        <location evidence="1">Membrane</location>
        <topology evidence="1">Single-pass membrane protein</topology>
    </subcellularLocation>
</comment>
<keyword evidence="5 6" id="KW-0472">Membrane</keyword>
<dbReference type="Gene3D" id="1.20.1440.20">
    <property type="entry name" value="LemA-like domain"/>
    <property type="match status" value="1"/>
</dbReference>
<evidence type="ECO:0000256" key="3">
    <source>
        <dbReference type="ARBA" id="ARBA00022692"/>
    </source>
</evidence>
<dbReference type="InterPro" id="IPR007156">
    <property type="entry name" value="MamQ_LemA"/>
</dbReference>
<evidence type="ECO:0000256" key="5">
    <source>
        <dbReference type="ARBA" id="ARBA00023136"/>
    </source>
</evidence>
<reference evidence="7" key="1">
    <citation type="submission" date="2021-03" db="EMBL/GenBank/DDBJ databases">
        <authorList>
            <person name="Jaffe A."/>
        </authorList>
    </citation>
    <scope>NUCLEOTIDE SEQUENCE</scope>
    <source>
        <strain evidence="7">RIFCSPHIGHO2_01_FULL_AR10_44_11</strain>
    </source>
</reference>
<proteinExistence type="inferred from homology"/>
<feature type="transmembrane region" description="Helical" evidence="6">
    <location>
        <begin position="262"/>
        <end position="285"/>
    </location>
</feature>
<feature type="transmembrane region" description="Helical" evidence="6">
    <location>
        <begin position="291"/>
        <end position="308"/>
    </location>
</feature>